<dbReference type="Proteomes" id="UP001520878">
    <property type="component" value="Unassembled WGS sequence"/>
</dbReference>
<accession>A0ABS8G973</accession>
<evidence type="ECO:0000313" key="4">
    <source>
        <dbReference type="Proteomes" id="UP001520878"/>
    </source>
</evidence>
<dbReference type="SUPFAM" id="SSF52172">
    <property type="entry name" value="CheY-like"/>
    <property type="match status" value="1"/>
</dbReference>
<dbReference type="RefSeq" id="WP_229161066.1">
    <property type="nucleotide sequence ID" value="NZ_JAJEWP010000003.1"/>
</dbReference>
<dbReference type="Pfam" id="PF00072">
    <property type="entry name" value="Response_reg"/>
    <property type="match status" value="1"/>
</dbReference>
<dbReference type="PANTHER" id="PTHR43874:SF7">
    <property type="entry name" value="TWO-COMPONENT RESPONSE REGULATOR ARR10"/>
    <property type="match status" value="1"/>
</dbReference>
<keyword evidence="1" id="KW-0597">Phosphoprotein</keyword>
<dbReference type="Gene3D" id="3.40.50.2300">
    <property type="match status" value="1"/>
</dbReference>
<evidence type="ECO:0000313" key="3">
    <source>
        <dbReference type="EMBL" id="MCC2617129.1"/>
    </source>
</evidence>
<dbReference type="SMART" id="SM00448">
    <property type="entry name" value="REC"/>
    <property type="match status" value="1"/>
</dbReference>
<dbReference type="PANTHER" id="PTHR43874">
    <property type="entry name" value="TWO-COMPONENT RESPONSE REGULATOR"/>
    <property type="match status" value="1"/>
</dbReference>
<organism evidence="3 4">
    <name type="scientific">Fluctibacter halophilus</name>
    <dbReference type="NCBI Taxonomy" id="226011"/>
    <lineage>
        <taxon>Bacteria</taxon>
        <taxon>Pseudomonadati</taxon>
        <taxon>Pseudomonadota</taxon>
        <taxon>Gammaproteobacteria</taxon>
        <taxon>Alteromonadales</taxon>
        <taxon>Alteromonadaceae</taxon>
        <taxon>Fluctibacter</taxon>
    </lineage>
</organism>
<comment type="caution">
    <text evidence="3">The sequence shown here is derived from an EMBL/GenBank/DDBJ whole genome shotgun (WGS) entry which is preliminary data.</text>
</comment>
<evidence type="ECO:0000256" key="1">
    <source>
        <dbReference type="PROSITE-ProRule" id="PRU00169"/>
    </source>
</evidence>
<reference evidence="3 4" key="1">
    <citation type="submission" date="2021-10" db="EMBL/GenBank/DDBJ databases">
        <title>Draft genome of Aestuariibacter halophilus JC2043.</title>
        <authorList>
            <person name="Emsley S.A."/>
            <person name="Pfannmuller K.M."/>
            <person name="Ushijima B."/>
            <person name="Saw J.H."/>
            <person name="Videau P."/>
        </authorList>
    </citation>
    <scope>NUCLEOTIDE SEQUENCE [LARGE SCALE GENOMIC DNA]</scope>
    <source>
        <strain evidence="3 4">JC2043</strain>
    </source>
</reference>
<feature type="domain" description="Response regulatory" evidence="2">
    <location>
        <begin position="5"/>
        <end position="123"/>
    </location>
</feature>
<dbReference type="PROSITE" id="PS50110">
    <property type="entry name" value="RESPONSE_REGULATORY"/>
    <property type="match status" value="1"/>
</dbReference>
<dbReference type="EMBL" id="JAJEWP010000003">
    <property type="protein sequence ID" value="MCC2617129.1"/>
    <property type="molecule type" value="Genomic_DNA"/>
</dbReference>
<feature type="modified residue" description="4-aspartylphosphate" evidence="1">
    <location>
        <position position="58"/>
    </location>
</feature>
<dbReference type="CDD" id="cd00156">
    <property type="entry name" value="REC"/>
    <property type="match status" value="1"/>
</dbReference>
<evidence type="ECO:0000259" key="2">
    <source>
        <dbReference type="PROSITE" id="PS50110"/>
    </source>
</evidence>
<proteinExistence type="predicted"/>
<name>A0ABS8G973_9ALTE</name>
<dbReference type="InterPro" id="IPR001789">
    <property type="entry name" value="Sig_transdc_resp-reg_receiver"/>
</dbReference>
<dbReference type="InterPro" id="IPR011006">
    <property type="entry name" value="CheY-like_superfamily"/>
</dbReference>
<protein>
    <submittedName>
        <fullName evidence="3">Response regulator</fullName>
    </submittedName>
</protein>
<sequence length="126" mass="14403">MYMRNILVVDDDAITLELLENMLTKTVSGQIWTYDNSVEALKFIQQADRDTIDLIISDWNMPGIDGVTFLQKSRMRCPAIPFLMMTATPTRELVTECKTLGVDDFVVKPIHKDDFIEKVTALIMDD</sequence>
<gene>
    <name evidence="3" type="ORF">LJ739_12825</name>
</gene>
<dbReference type="InterPro" id="IPR045279">
    <property type="entry name" value="ARR-like"/>
</dbReference>
<keyword evidence="4" id="KW-1185">Reference proteome</keyword>